<name>A0A0L6VP08_9BASI</name>
<reference evidence="1 2" key="1">
    <citation type="submission" date="2015-08" db="EMBL/GenBank/DDBJ databases">
        <title>Next Generation Sequencing and Analysis of the Genome of Puccinia sorghi L Schw, the Causal Agent of Maize Common Rust.</title>
        <authorList>
            <person name="Rochi L."/>
            <person name="Burguener G."/>
            <person name="Darino M."/>
            <person name="Turjanski A."/>
            <person name="Kreff E."/>
            <person name="Dieguez M.J."/>
            <person name="Sacco F."/>
        </authorList>
    </citation>
    <scope>NUCLEOTIDE SEQUENCE [LARGE SCALE GENOMIC DNA]</scope>
    <source>
        <strain evidence="1 2">RO10H11247</strain>
    </source>
</reference>
<proteinExistence type="predicted"/>
<dbReference type="AlphaFoldDB" id="A0A0L6VP08"/>
<gene>
    <name evidence="1" type="ORF">VP01_1345g3</name>
</gene>
<dbReference type="VEuPathDB" id="FungiDB:VP01_1345g3"/>
<evidence type="ECO:0000313" key="2">
    <source>
        <dbReference type="Proteomes" id="UP000037035"/>
    </source>
</evidence>
<evidence type="ECO:0000313" key="1">
    <source>
        <dbReference type="EMBL" id="KNZ61880.1"/>
    </source>
</evidence>
<dbReference type="Proteomes" id="UP000037035">
    <property type="component" value="Unassembled WGS sequence"/>
</dbReference>
<protein>
    <submittedName>
        <fullName evidence="1">Uncharacterized protein</fullName>
    </submittedName>
</protein>
<sequence>MDQTQELEIHAAHSWKDYIFIVWEKDKYDLDWEKEMQQLEVQQKLRQEYMDSVWQWISEGKSVSEIDVLMRMIFQCRIFVAELINY</sequence>
<organism evidence="1 2">
    <name type="scientific">Puccinia sorghi</name>
    <dbReference type="NCBI Taxonomy" id="27349"/>
    <lineage>
        <taxon>Eukaryota</taxon>
        <taxon>Fungi</taxon>
        <taxon>Dikarya</taxon>
        <taxon>Basidiomycota</taxon>
        <taxon>Pucciniomycotina</taxon>
        <taxon>Pucciniomycetes</taxon>
        <taxon>Pucciniales</taxon>
        <taxon>Pucciniaceae</taxon>
        <taxon>Puccinia</taxon>
    </lineage>
</organism>
<comment type="caution">
    <text evidence="1">The sequence shown here is derived from an EMBL/GenBank/DDBJ whole genome shotgun (WGS) entry which is preliminary data.</text>
</comment>
<accession>A0A0L6VP08</accession>
<keyword evidence="2" id="KW-1185">Reference proteome</keyword>
<dbReference type="EMBL" id="LAVV01003843">
    <property type="protein sequence ID" value="KNZ61880.1"/>
    <property type="molecule type" value="Genomic_DNA"/>
</dbReference>